<dbReference type="SUPFAM" id="SSF52540">
    <property type="entry name" value="P-loop containing nucleoside triphosphate hydrolases"/>
    <property type="match status" value="1"/>
</dbReference>
<reference evidence="2 3" key="1">
    <citation type="submission" date="2016-10" db="EMBL/GenBank/DDBJ databases">
        <authorList>
            <person name="Varghese N."/>
            <person name="Submissions S."/>
        </authorList>
    </citation>
    <scope>NUCLEOTIDE SEQUENCE [LARGE SCALE GENOMIC DNA]</scope>
    <source>
        <strain evidence="3">YIM D21,KCTC 23444,ACCC 10710</strain>
    </source>
</reference>
<evidence type="ECO:0000313" key="3">
    <source>
        <dbReference type="Proteomes" id="UP000325289"/>
    </source>
</evidence>
<dbReference type="SMART" id="SM00382">
    <property type="entry name" value="AAA"/>
    <property type="match status" value="1"/>
</dbReference>
<dbReference type="InterPro" id="IPR027417">
    <property type="entry name" value="P-loop_NTPase"/>
</dbReference>
<dbReference type="GO" id="GO:0016301">
    <property type="term" value="F:kinase activity"/>
    <property type="evidence" value="ECO:0007669"/>
    <property type="project" value="UniProtKB-KW"/>
</dbReference>
<dbReference type="EMBL" id="FOMS01000009">
    <property type="protein sequence ID" value="SFE42093.1"/>
    <property type="molecule type" value="Genomic_DNA"/>
</dbReference>
<sequence>MTQTVTQDALAQRIAALPPGRRIIAIVGAPGSGKSTTASKLAEALNRDSPGRAAVLAMDGYHYDDRLLVPRGLRPRKGAPHTFDVPGLAHMIARLRDNAEDEIVVPVFDREIEIARTGAAAIPCSADLVLVEGNYLLLQDPPWDRLAPLFDLTVLIDVDEGELRRRLSARWEGHGLSDVEIREKLEENDLPNGRTVIERSRPADLRLVP</sequence>
<keyword evidence="3" id="KW-1185">Reference proteome</keyword>
<gene>
    <name evidence="2" type="ORF">SAMN04515678_109193</name>
</gene>
<dbReference type="Proteomes" id="UP000325289">
    <property type="component" value="Unassembled WGS sequence"/>
</dbReference>
<evidence type="ECO:0000259" key="1">
    <source>
        <dbReference type="SMART" id="SM00382"/>
    </source>
</evidence>
<protein>
    <submittedName>
        <fullName evidence="2">Panthothenate kinase</fullName>
    </submittedName>
</protein>
<keyword evidence="2" id="KW-0418">Kinase</keyword>
<dbReference type="AlphaFoldDB" id="A0A1I2AGI9"/>
<proteinExistence type="predicted"/>
<name>A0A1I2AGI9_9RHOB</name>
<dbReference type="PANTHER" id="PTHR10285">
    <property type="entry name" value="URIDINE KINASE"/>
    <property type="match status" value="1"/>
</dbReference>
<dbReference type="RefSeq" id="WP_149756762.1">
    <property type="nucleotide sequence ID" value="NZ_FOMS01000009.1"/>
</dbReference>
<keyword evidence="2" id="KW-0808">Transferase</keyword>
<organism evidence="2 3">
    <name type="scientific">Roseivivax sediminis</name>
    <dbReference type="NCBI Taxonomy" id="936889"/>
    <lineage>
        <taxon>Bacteria</taxon>
        <taxon>Pseudomonadati</taxon>
        <taxon>Pseudomonadota</taxon>
        <taxon>Alphaproteobacteria</taxon>
        <taxon>Rhodobacterales</taxon>
        <taxon>Roseobacteraceae</taxon>
        <taxon>Roseivivax</taxon>
    </lineage>
</organism>
<evidence type="ECO:0000313" key="2">
    <source>
        <dbReference type="EMBL" id="SFE42093.1"/>
    </source>
</evidence>
<dbReference type="InterPro" id="IPR003593">
    <property type="entry name" value="AAA+_ATPase"/>
</dbReference>
<accession>A0A1I2AGI9</accession>
<dbReference type="OrthoDB" id="1550976at2"/>
<feature type="domain" description="AAA+ ATPase" evidence="1">
    <location>
        <begin position="20"/>
        <end position="178"/>
    </location>
</feature>
<dbReference type="Gene3D" id="3.40.50.300">
    <property type="entry name" value="P-loop containing nucleotide triphosphate hydrolases"/>
    <property type="match status" value="1"/>
</dbReference>
<dbReference type="NCBIfam" id="NF006746">
    <property type="entry name" value="PRK09270.1-5"/>
    <property type="match status" value="1"/>
</dbReference>